<name>A0ABP7J1M7_9ACTN</name>
<dbReference type="EMBL" id="BAABDE010000029">
    <property type="protein sequence ID" value="GAA3832461.1"/>
    <property type="molecule type" value="Genomic_DNA"/>
</dbReference>
<evidence type="ECO:0000313" key="1">
    <source>
        <dbReference type="EMBL" id="GAA3832461.1"/>
    </source>
</evidence>
<sequence>MCAPATWEEVRQRCTARYGQLHFPQEACASDVDGLVRVELEGPHLVRLLEETRWGTSAWSPNGVAGRAVFRRVYEAAAGVADEIDVPADQGKPVRNIVLDARRGPE</sequence>
<keyword evidence="2" id="KW-1185">Reference proteome</keyword>
<evidence type="ECO:0000313" key="2">
    <source>
        <dbReference type="Proteomes" id="UP001501009"/>
    </source>
</evidence>
<protein>
    <submittedName>
        <fullName evidence="1">Uncharacterized protein</fullName>
    </submittedName>
</protein>
<accession>A0ABP7J1M7</accession>
<comment type="caution">
    <text evidence="1">The sequence shown here is derived from an EMBL/GenBank/DDBJ whole genome shotgun (WGS) entry which is preliminary data.</text>
</comment>
<organism evidence="1 2">
    <name type="scientific">Streptomyces coacervatus</name>
    <dbReference type="NCBI Taxonomy" id="647381"/>
    <lineage>
        <taxon>Bacteria</taxon>
        <taxon>Bacillati</taxon>
        <taxon>Actinomycetota</taxon>
        <taxon>Actinomycetes</taxon>
        <taxon>Kitasatosporales</taxon>
        <taxon>Streptomycetaceae</taxon>
        <taxon>Streptomyces</taxon>
    </lineage>
</organism>
<gene>
    <name evidence="1" type="ORF">GCM10022403_076980</name>
</gene>
<proteinExistence type="predicted"/>
<reference evidence="2" key="1">
    <citation type="journal article" date="2019" name="Int. J. Syst. Evol. Microbiol.">
        <title>The Global Catalogue of Microorganisms (GCM) 10K type strain sequencing project: providing services to taxonomists for standard genome sequencing and annotation.</title>
        <authorList>
            <consortium name="The Broad Institute Genomics Platform"/>
            <consortium name="The Broad Institute Genome Sequencing Center for Infectious Disease"/>
            <person name="Wu L."/>
            <person name="Ma J."/>
        </authorList>
    </citation>
    <scope>NUCLEOTIDE SEQUENCE [LARGE SCALE GENOMIC DNA]</scope>
    <source>
        <strain evidence="2">JCM 17138</strain>
    </source>
</reference>
<dbReference type="Proteomes" id="UP001501009">
    <property type="component" value="Unassembled WGS sequence"/>
</dbReference>